<dbReference type="GO" id="GO:0030694">
    <property type="term" value="C:bacterial-type flagellum basal body, rod"/>
    <property type="evidence" value="ECO:0007669"/>
    <property type="project" value="InterPro"/>
</dbReference>
<comment type="similarity">
    <text evidence="2 7">Belongs to the flagella basal body rod proteins family.</text>
</comment>
<keyword evidence="4 7" id="KW-0975">Bacterial flagellum</keyword>
<evidence type="ECO:0000259" key="8">
    <source>
        <dbReference type="Pfam" id="PF00460"/>
    </source>
</evidence>
<dbReference type="PROSITE" id="PS00588">
    <property type="entry name" value="FLAGELLA_BB_ROD"/>
    <property type="match status" value="1"/>
</dbReference>
<reference evidence="9 10" key="1">
    <citation type="submission" date="2016-07" db="EMBL/GenBank/DDBJ databases">
        <authorList>
            <person name="Lefevre C.T."/>
        </authorList>
    </citation>
    <scope>NUCLEOTIDE SEQUENCE [LARGE SCALE GENOMIC DNA]</scope>
    <source>
        <strain evidence="9">PR1</strain>
    </source>
</reference>
<accession>A0A1C3RKY9</accession>
<keyword evidence="9" id="KW-0969">Cilium</keyword>
<evidence type="ECO:0000256" key="1">
    <source>
        <dbReference type="ARBA" id="ARBA00004117"/>
    </source>
</evidence>
<dbReference type="PIRSF" id="PIRSF002889">
    <property type="entry name" value="Rod_FlgB"/>
    <property type="match status" value="1"/>
</dbReference>
<comment type="subunit">
    <text evidence="6">The basal body constitutes a major portion of the flagellar organelle and consists of a number of rings mounted on a central rod. In Gram-negative bacteria, at least four rings, L, P, S and M are present, whereas Gram-positive bacteria lack the L and P rings. The rod consists of about 26 subunits of FlgG in the distal portion, and FlgB, FlgC and FlgF build up the proximal portion of the rod with about 6 subunits each. Rod assembly occurs by export via the flagellum-specific pathway of its constituent proteins and by their incorporation into the rod structure in the probable order of FlgB, FlgC, FlgF and FlgG. Another protein, FliE, also assembles onto the stable rod structure.</text>
</comment>
<evidence type="ECO:0000256" key="7">
    <source>
        <dbReference type="PIRNR" id="PIRNR002889"/>
    </source>
</evidence>
<keyword evidence="9" id="KW-0966">Cell projection</keyword>
<gene>
    <name evidence="9" type="ORF">MTBPR1_70173</name>
</gene>
<evidence type="ECO:0000256" key="5">
    <source>
        <dbReference type="ARBA" id="ARBA00024934"/>
    </source>
</evidence>
<dbReference type="Proteomes" id="UP000231658">
    <property type="component" value="Unassembled WGS sequence"/>
</dbReference>
<keyword evidence="10" id="KW-1185">Reference proteome</keyword>
<dbReference type="InterPro" id="IPR001444">
    <property type="entry name" value="Flag_bb_rod_N"/>
</dbReference>
<evidence type="ECO:0000256" key="2">
    <source>
        <dbReference type="ARBA" id="ARBA00009677"/>
    </source>
</evidence>
<evidence type="ECO:0000256" key="6">
    <source>
        <dbReference type="ARBA" id="ARBA00026072"/>
    </source>
</evidence>
<proteinExistence type="inferred from homology"/>
<dbReference type="GO" id="GO:0071973">
    <property type="term" value="P:bacterial-type flagellum-dependent cell motility"/>
    <property type="evidence" value="ECO:0007669"/>
    <property type="project" value="InterPro"/>
</dbReference>
<sequence length="133" mass="15386">MDLGKMSLFAVLKKRMDYIGNRQEVLADNIANADTPKYVAKDLKPFNFKDLMRRQSMHVQPIGTNPNHIGVQAARIRDYATDEPKPYESSINKNQVVLEEQMTKMSETQVDHELTTQVYKKNMQLFRIALGKR</sequence>
<dbReference type="AlphaFoldDB" id="A0A1C3RKY9"/>
<evidence type="ECO:0000313" key="9">
    <source>
        <dbReference type="EMBL" id="SCA57901.1"/>
    </source>
</evidence>
<dbReference type="EMBL" id="FLYE01000046">
    <property type="protein sequence ID" value="SCA57901.1"/>
    <property type="molecule type" value="Genomic_DNA"/>
</dbReference>
<protein>
    <recommendedName>
        <fullName evidence="3 7">Flagellar basal body rod protein FlgB</fullName>
    </recommendedName>
</protein>
<evidence type="ECO:0000256" key="3">
    <source>
        <dbReference type="ARBA" id="ARBA00014376"/>
    </source>
</evidence>
<organism evidence="9 10">
    <name type="scientific">Candidatus Terasakiella magnetica</name>
    <dbReference type="NCBI Taxonomy" id="1867952"/>
    <lineage>
        <taxon>Bacteria</taxon>
        <taxon>Pseudomonadati</taxon>
        <taxon>Pseudomonadota</taxon>
        <taxon>Alphaproteobacteria</taxon>
        <taxon>Rhodospirillales</taxon>
        <taxon>Terasakiellaceae</taxon>
        <taxon>Terasakiella</taxon>
    </lineage>
</organism>
<evidence type="ECO:0000313" key="10">
    <source>
        <dbReference type="Proteomes" id="UP000231658"/>
    </source>
</evidence>
<comment type="function">
    <text evidence="5 7">Structural component of flagellum, the bacterial motility apparatus. Part of the rod structure of flagellar basal body.</text>
</comment>
<dbReference type="Pfam" id="PF00460">
    <property type="entry name" value="Flg_bb_rod"/>
    <property type="match status" value="1"/>
</dbReference>
<dbReference type="STRING" id="1867952.MTBPR1_70173"/>
<keyword evidence="9" id="KW-0282">Flagellum</keyword>
<dbReference type="InterPro" id="IPR006300">
    <property type="entry name" value="FlgB"/>
</dbReference>
<dbReference type="RefSeq" id="WP_069189901.1">
    <property type="nucleotide sequence ID" value="NZ_FLYE01000046.1"/>
</dbReference>
<name>A0A1C3RKY9_9PROT</name>
<comment type="subcellular location">
    <subcellularLocation>
        <location evidence="1 7">Bacterial flagellum basal body</location>
    </subcellularLocation>
</comment>
<evidence type="ECO:0000256" key="4">
    <source>
        <dbReference type="ARBA" id="ARBA00023143"/>
    </source>
</evidence>
<feature type="domain" description="Flagellar basal body rod protein N-terminal" evidence="8">
    <location>
        <begin position="21"/>
        <end position="38"/>
    </location>
</feature>
<dbReference type="NCBIfam" id="TIGR01396">
    <property type="entry name" value="FlgB"/>
    <property type="match status" value="1"/>
</dbReference>
<dbReference type="InterPro" id="IPR019776">
    <property type="entry name" value="Flagellar_basal_body_rod_CS"/>
</dbReference>
<dbReference type="OrthoDB" id="9788334at2"/>